<accession>G2I4Y7</accession>
<evidence type="ECO:0000313" key="2">
    <source>
        <dbReference type="Proteomes" id="UP000009044"/>
    </source>
</evidence>
<dbReference type="EMBL" id="AP012159">
    <property type="protein sequence ID" value="BAK83184.1"/>
    <property type="molecule type" value="Genomic_DNA"/>
</dbReference>
<dbReference type="KEGG" id="gxy:GLX_07720"/>
<dbReference type="AntiFam" id="ANF00006">
    <property type="entry name" value="Translation of CRISPR region"/>
</dbReference>
<proteinExistence type="predicted"/>
<dbReference type="AntiFam" id="ANF00057">
    <property type="entry name" value="Translation of E. coli type CRISPR repeat"/>
</dbReference>
<sequence>MCGEHAFENDPDIVDYGSSPRMRGTLLLPASLRSPERFIPARAGNTRLDAYHARKQAVHPRACGEHAHDAWMAALSAGSSPRVRGTLA</sequence>
<dbReference type="PATRIC" id="fig|634177.7.peg.892"/>
<protein>
    <submittedName>
        <fullName evidence="1">Uncharacterized protein</fullName>
    </submittedName>
</protein>
<dbReference type="AlphaFoldDB" id="G2I4Y7"/>
<evidence type="ECO:0000313" key="1">
    <source>
        <dbReference type="EMBL" id="BAK83184.1"/>
    </source>
</evidence>
<name>G2I4Y7_KOMMN</name>
<dbReference type="Proteomes" id="UP000009044">
    <property type="component" value="Chromosome"/>
</dbReference>
<dbReference type="HOGENOM" id="CLU_072989_1_2_5"/>
<organism evidence="1 2">
    <name type="scientific">Komagataeibacter medellinensis (strain NBRC 3288 / BCRC 11682 / LMG 1693 / Kondo 51)</name>
    <name type="common">Gluconacetobacter medellinensis</name>
    <dbReference type="NCBI Taxonomy" id="634177"/>
    <lineage>
        <taxon>Bacteria</taxon>
        <taxon>Pseudomonadati</taxon>
        <taxon>Pseudomonadota</taxon>
        <taxon>Alphaproteobacteria</taxon>
        <taxon>Acetobacterales</taxon>
        <taxon>Acetobacteraceae</taxon>
        <taxon>Komagataeibacter</taxon>
    </lineage>
</organism>
<dbReference type="STRING" id="634177.GLX_07720"/>
<gene>
    <name evidence="1" type="ordered locus">GLX_07720</name>
</gene>
<reference evidence="2" key="1">
    <citation type="journal article" date="2011" name="J. Bacteriol.">
        <title>Complete genome sequence of NBRC 3288, a unique cellulose-nonproducing strain of Gluconacetobacter xylinus isolated from vinegar.</title>
        <authorList>
            <person name="Ogino H."/>
            <person name="Azuma Y."/>
            <person name="Hosoyama A."/>
            <person name="Nakazawa H."/>
            <person name="Matsutani M."/>
            <person name="Hasegawa A."/>
            <person name="Otsuyama K."/>
            <person name="Matsushita K."/>
            <person name="Fujita N."/>
            <person name="Shirai M."/>
        </authorList>
    </citation>
    <scope>NUCLEOTIDE SEQUENCE [LARGE SCALE GENOMIC DNA]</scope>
    <source>
        <strain evidence="2">NBRC 3288 / BCRC 11682 / LMG 1693</strain>
    </source>
</reference>